<comment type="caution">
    <text evidence="2">The sequence shown here is derived from an EMBL/GenBank/DDBJ whole genome shotgun (WGS) entry which is preliminary data.</text>
</comment>
<reference evidence="2" key="1">
    <citation type="submission" date="2019-10" db="EMBL/GenBank/DDBJ databases">
        <authorList>
            <person name="Zhang R."/>
            <person name="Pan Y."/>
            <person name="Wang J."/>
            <person name="Ma R."/>
            <person name="Yu S."/>
        </authorList>
    </citation>
    <scope>NUCLEOTIDE SEQUENCE</scope>
    <source>
        <strain evidence="2">LA-IB0</strain>
        <tissue evidence="2">Leaf</tissue>
    </source>
</reference>
<name>A0AAV6XTW7_9LAMI</name>
<dbReference type="Proteomes" id="UP000826271">
    <property type="component" value="Unassembled WGS sequence"/>
</dbReference>
<evidence type="ECO:0000313" key="2">
    <source>
        <dbReference type="EMBL" id="KAG8386189.1"/>
    </source>
</evidence>
<feature type="region of interest" description="Disordered" evidence="1">
    <location>
        <begin position="126"/>
        <end position="162"/>
    </location>
</feature>
<keyword evidence="3" id="KW-1185">Reference proteome</keyword>
<protein>
    <submittedName>
        <fullName evidence="2">Uncharacterized protein</fullName>
    </submittedName>
</protein>
<organism evidence="2 3">
    <name type="scientific">Buddleja alternifolia</name>
    <dbReference type="NCBI Taxonomy" id="168488"/>
    <lineage>
        <taxon>Eukaryota</taxon>
        <taxon>Viridiplantae</taxon>
        <taxon>Streptophyta</taxon>
        <taxon>Embryophyta</taxon>
        <taxon>Tracheophyta</taxon>
        <taxon>Spermatophyta</taxon>
        <taxon>Magnoliopsida</taxon>
        <taxon>eudicotyledons</taxon>
        <taxon>Gunneridae</taxon>
        <taxon>Pentapetalae</taxon>
        <taxon>asterids</taxon>
        <taxon>lamiids</taxon>
        <taxon>Lamiales</taxon>
        <taxon>Scrophulariaceae</taxon>
        <taxon>Buddlejeae</taxon>
        <taxon>Buddleja</taxon>
    </lineage>
</organism>
<accession>A0AAV6XTW7</accession>
<dbReference type="EMBL" id="WHWC01000003">
    <property type="protein sequence ID" value="KAG8386189.1"/>
    <property type="molecule type" value="Genomic_DNA"/>
</dbReference>
<feature type="compositionally biased region" description="Basic and acidic residues" evidence="1">
    <location>
        <begin position="138"/>
        <end position="162"/>
    </location>
</feature>
<gene>
    <name evidence="2" type="ORF">BUALT_Bualt03G0123100</name>
</gene>
<proteinExistence type="predicted"/>
<sequence>MKRCTERCGGVGRSGSRNGRVVWDQKDESFHTVGWACNIDGSPFLVAGGLKMGLSALLIQAMRRYIRGNNLNTDSPVLIKRNSNENHLFICTWQFKCQIYSQKKKVNPKESTRKFVQTAGVEATRPTENRLWGGSDSMEDRRFDEVQQPRDDVLVTREEDEE</sequence>
<evidence type="ECO:0000256" key="1">
    <source>
        <dbReference type="SAM" id="MobiDB-lite"/>
    </source>
</evidence>
<evidence type="ECO:0000313" key="3">
    <source>
        <dbReference type="Proteomes" id="UP000826271"/>
    </source>
</evidence>
<dbReference type="AlphaFoldDB" id="A0AAV6XTW7"/>